<feature type="compositionally biased region" description="Basic and acidic residues" evidence="1">
    <location>
        <begin position="704"/>
        <end position="720"/>
    </location>
</feature>
<protein>
    <submittedName>
        <fullName evidence="2">Uncharacterized protein</fullName>
    </submittedName>
</protein>
<keyword evidence="3" id="KW-1185">Reference proteome</keyword>
<dbReference type="EMBL" id="JARIHO010000003">
    <property type="protein sequence ID" value="KAJ7364021.1"/>
    <property type="molecule type" value="Genomic_DNA"/>
</dbReference>
<evidence type="ECO:0000256" key="1">
    <source>
        <dbReference type="SAM" id="MobiDB-lite"/>
    </source>
</evidence>
<feature type="region of interest" description="Disordered" evidence="1">
    <location>
        <begin position="1"/>
        <end position="95"/>
    </location>
</feature>
<gene>
    <name evidence="2" type="ORF">DFH08DRAFT_949647</name>
</gene>
<dbReference type="Proteomes" id="UP001218218">
    <property type="component" value="Unassembled WGS sequence"/>
</dbReference>
<feature type="compositionally biased region" description="Low complexity" evidence="1">
    <location>
        <begin position="15"/>
        <end position="50"/>
    </location>
</feature>
<feature type="region of interest" description="Disordered" evidence="1">
    <location>
        <begin position="161"/>
        <end position="202"/>
    </location>
</feature>
<proteinExistence type="predicted"/>
<reference evidence="2" key="1">
    <citation type="submission" date="2023-03" db="EMBL/GenBank/DDBJ databases">
        <title>Massive genome expansion in bonnet fungi (Mycena s.s.) driven by repeated elements and novel gene families across ecological guilds.</title>
        <authorList>
            <consortium name="Lawrence Berkeley National Laboratory"/>
            <person name="Harder C.B."/>
            <person name="Miyauchi S."/>
            <person name="Viragh M."/>
            <person name="Kuo A."/>
            <person name="Thoen E."/>
            <person name="Andreopoulos B."/>
            <person name="Lu D."/>
            <person name="Skrede I."/>
            <person name="Drula E."/>
            <person name="Henrissat B."/>
            <person name="Morin E."/>
            <person name="Kohler A."/>
            <person name="Barry K."/>
            <person name="LaButti K."/>
            <person name="Morin E."/>
            <person name="Salamov A."/>
            <person name="Lipzen A."/>
            <person name="Mereny Z."/>
            <person name="Hegedus B."/>
            <person name="Baldrian P."/>
            <person name="Stursova M."/>
            <person name="Weitz H."/>
            <person name="Taylor A."/>
            <person name="Grigoriev I.V."/>
            <person name="Nagy L.G."/>
            <person name="Martin F."/>
            <person name="Kauserud H."/>
        </authorList>
    </citation>
    <scope>NUCLEOTIDE SEQUENCE</scope>
    <source>
        <strain evidence="2">CBHHK002</strain>
    </source>
</reference>
<feature type="compositionally biased region" description="Pro residues" evidence="1">
    <location>
        <begin position="532"/>
        <end position="541"/>
    </location>
</feature>
<organism evidence="2 3">
    <name type="scientific">Mycena albidolilacea</name>
    <dbReference type="NCBI Taxonomy" id="1033008"/>
    <lineage>
        <taxon>Eukaryota</taxon>
        <taxon>Fungi</taxon>
        <taxon>Dikarya</taxon>
        <taxon>Basidiomycota</taxon>
        <taxon>Agaricomycotina</taxon>
        <taxon>Agaricomycetes</taxon>
        <taxon>Agaricomycetidae</taxon>
        <taxon>Agaricales</taxon>
        <taxon>Marasmiineae</taxon>
        <taxon>Mycenaceae</taxon>
        <taxon>Mycena</taxon>
    </lineage>
</organism>
<feature type="compositionally biased region" description="Basic and acidic residues" evidence="1">
    <location>
        <begin position="66"/>
        <end position="80"/>
    </location>
</feature>
<feature type="region of interest" description="Disordered" evidence="1">
    <location>
        <begin position="524"/>
        <end position="551"/>
    </location>
</feature>
<accession>A0AAD7ANQ3</accession>
<feature type="compositionally biased region" description="Acidic residues" evidence="1">
    <location>
        <begin position="1"/>
        <end position="12"/>
    </location>
</feature>
<evidence type="ECO:0000313" key="2">
    <source>
        <dbReference type="EMBL" id="KAJ7364021.1"/>
    </source>
</evidence>
<feature type="compositionally biased region" description="Basic residues" evidence="1">
    <location>
        <begin position="721"/>
        <end position="730"/>
    </location>
</feature>
<evidence type="ECO:0000313" key="3">
    <source>
        <dbReference type="Proteomes" id="UP001218218"/>
    </source>
</evidence>
<sequence>MSELDSLSDNEWLEISSNQSDNDSLSDSSRSSGLPSEPPSRRSSISIGSSVDGQIDAWEGFADDNFPDHSPEELVPHADPEAANVPAAEQAGPHMPDSVAEEQFVNAALEQSLVGTLSASRSSSLGVSGTVHNSLRDLRLSFPDPITSSRDELNRSYEAVSSSEAHCITDDDSNSPMTTEFPGNEPPLHGSPPPLPDQLRGKLESLSGRDPLPTLVHWRDGRQIKEFDLVLYGSTPQSREFAQWLLSVLVTGGVVLSYTDDSLRRLSSKTAGNGDVVSPSSQTSDRPSLAIVSLPASFGRLPHHTVYLPVIFPAKGISVLGDLDLVDSFESWSLLDEPPVRTLRLIKDSESQVVVDGMEMRNMVDPQFVYRELLGTLLPSSAKKPLGLERTVTFVGLLLMIMGFTANTLLRTPTPAPTPAAVSFSPAQTTPSTFWNMFGATLNSSVVPLSTAGPTSSMAIMPSTLKEMALAIFNPATTTPIVEVTSLSVALAPSDARGSGAPTGECKPKIRSEKYKSTKDVIVRPPTSLSNPPSPQAPPTHTPSVGGNIGKVTPLSESVPVTSLSLKFVDSLSEVVDATMKALEEVVGRDFRELMMALDDLMRAIGHQATAIVADSKSRAKILRARLHHRNERAKGKARELKQTAEQFVASAGKRLKARADIAKTRAQTLKQSFMATSMWRTYAQAHGEWIEKLEVKKGKRRESKRERKSLFAKIKEKRAIRAHKKRVST</sequence>
<dbReference type="AlphaFoldDB" id="A0AAD7ANQ3"/>
<name>A0AAD7ANQ3_9AGAR</name>
<feature type="region of interest" description="Disordered" evidence="1">
    <location>
        <begin position="698"/>
        <end position="730"/>
    </location>
</feature>
<comment type="caution">
    <text evidence="2">The sequence shown here is derived from an EMBL/GenBank/DDBJ whole genome shotgun (WGS) entry which is preliminary data.</text>
</comment>